<dbReference type="PANTHER" id="PTHR11076">
    <property type="entry name" value="DNA REPAIR POLYMERASE UMUC / TRANSFERASE FAMILY MEMBER"/>
    <property type="match status" value="1"/>
</dbReference>
<keyword evidence="7" id="KW-0808">Transferase</keyword>
<dbReference type="KEGG" id="dgg:DGI_0475"/>
<dbReference type="GO" id="GO:0003887">
    <property type="term" value="F:DNA-directed DNA polymerase activity"/>
    <property type="evidence" value="ECO:0007669"/>
    <property type="project" value="TreeGrafter"/>
</dbReference>
<dbReference type="InterPro" id="IPR017961">
    <property type="entry name" value="DNA_pol_Y-fam_little_finger"/>
</dbReference>
<evidence type="ECO:0000313" key="7">
    <source>
        <dbReference type="EMBL" id="AGW12386.1"/>
    </source>
</evidence>
<dbReference type="GO" id="GO:0005829">
    <property type="term" value="C:cytosol"/>
    <property type="evidence" value="ECO:0007669"/>
    <property type="project" value="TreeGrafter"/>
</dbReference>
<dbReference type="Pfam" id="PF11799">
    <property type="entry name" value="IMS_C"/>
    <property type="match status" value="1"/>
</dbReference>
<dbReference type="Pfam" id="PF00817">
    <property type="entry name" value="IMS"/>
    <property type="match status" value="1"/>
</dbReference>
<dbReference type="STRING" id="1121448.DGI_0475"/>
<dbReference type="HOGENOM" id="CLU_012348_3_0_7"/>
<keyword evidence="5" id="KW-0742">SOS response</keyword>
<dbReference type="AlphaFoldDB" id="T2G8B5"/>
<protein>
    <submittedName>
        <fullName evidence="7">Putative nucleotidyltransferase/DNA polymerase involved in DNA repair</fullName>
    </submittedName>
</protein>
<dbReference type="InterPro" id="IPR050116">
    <property type="entry name" value="DNA_polymerase-Y"/>
</dbReference>
<dbReference type="GO" id="GO:0003684">
    <property type="term" value="F:damaged DNA binding"/>
    <property type="evidence" value="ECO:0007669"/>
    <property type="project" value="InterPro"/>
</dbReference>
<reference evidence="7 8" key="1">
    <citation type="journal article" date="2013" name="J. Bacteriol.">
        <title>Roles of HynAB and Ech, the only two hydrogenases found in the model sulfate reducer Desulfovibrio gigas.</title>
        <authorList>
            <person name="Morais-Silva F.O."/>
            <person name="Santos C.I."/>
            <person name="Rodrigues R."/>
            <person name="Pereira I.A."/>
            <person name="Rodrigues-Pousada C."/>
        </authorList>
    </citation>
    <scope>NUCLEOTIDE SEQUENCE [LARGE SCALE GENOMIC DNA]</scope>
    <source>
        <strain evidence="8">ATCC 19364 / DSM 1382 / NCIMB 9332 / VKM B-1759</strain>
    </source>
</reference>
<comment type="similarity">
    <text evidence="1">Belongs to the DNA polymerase type-Y family.</text>
</comment>
<dbReference type="PATRIC" id="fig|1121448.10.peg.471"/>
<evidence type="ECO:0000313" key="8">
    <source>
        <dbReference type="Proteomes" id="UP000016587"/>
    </source>
</evidence>
<dbReference type="Gene3D" id="3.40.1170.60">
    <property type="match status" value="1"/>
</dbReference>
<dbReference type="InterPro" id="IPR043128">
    <property type="entry name" value="Rev_trsase/Diguanyl_cyclase"/>
</dbReference>
<reference evidence="8" key="2">
    <citation type="submission" date="2013-07" db="EMBL/GenBank/DDBJ databases">
        <authorList>
            <person name="Morais-Silva F.O."/>
            <person name="Rezende A.M."/>
            <person name="Pimentel C."/>
            <person name="Resende D.M."/>
            <person name="Santos C.I."/>
            <person name="Clemente C."/>
            <person name="de Oliveira L.M."/>
            <person name="da Silva S.M."/>
            <person name="Costa D.A."/>
            <person name="Varela-Raposo A."/>
            <person name="Horacio E.C.A."/>
            <person name="Matos M."/>
            <person name="Flores O."/>
            <person name="Ruiz J.C."/>
            <person name="Rodrigues-Pousada C."/>
        </authorList>
    </citation>
    <scope>NUCLEOTIDE SEQUENCE [LARGE SCALE GENOMIC DNA]</scope>
    <source>
        <strain evidence="8">ATCC 19364 / DSM 1382 / NCIMB 9332 / VKM B-1759</strain>
    </source>
</reference>
<dbReference type="Proteomes" id="UP000016587">
    <property type="component" value="Chromosome"/>
</dbReference>
<evidence type="ECO:0000256" key="1">
    <source>
        <dbReference type="ARBA" id="ARBA00010945"/>
    </source>
</evidence>
<dbReference type="InterPro" id="IPR025188">
    <property type="entry name" value="DUF4113"/>
</dbReference>
<organism evidence="7 8">
    <name type="scientific">Megalodesulfovibrio gigas (strain ATCC 19364 / DSM 1382 / NCIMB 9332 / VKM B-1759)</name>
    <name type="common">Desulfovibrio gigas</name>
    <dbReference type="NCBI Taxonomy" id="1121448"/>
    <lineage>
        <taxon>Bacteria</taxon>
        <taxon>Pseudomonadati</taxon>
        <taxon>Thermodesulfobacteriota</taxon>
        <taxon>Desulfovibrionia</taxon>
        <taxon>Desulfovibrionales</taxon>
        <taxon>Desulfovibrionaceae</taxon>
        <taxon>Megalodesulfovibrio</taxon>
    </lineage>
</organism>
<dbReference type="Gene3D" id="3.30.1490.100">
    <property type="entry name" value="DNA polymerase, Y-family, little finger domain"/>
    <property type="match status" value="1"/>
</dbReference>
<feature type="domain" description="UmuC" evidence="6">
    <location>
        <begin position="5"/>
        <end position="191"/>
    </location>
</feature>
<dbReference type="PROSITE" id="PS50173">
    <property type="entry name" value="UMUC"/>
    <property type="match status" value="1"/>
</dbReference>
<keyword evidence="8" id="KW-1185">Reference proteome</keyword>
<dbReference type="Gene3D" id="3.30.70.270">
    <property type="match status" value="1"/>
</dbReference>
<dbReference type="SUPFAM" id="SSF100879">
    <property type="entry name" value="Lesion bypass DNA polymerase (Y-family), little finger domain"/>
    <property type="match status" value="1"/>
</dbReference>
<evidence type="ECO:0000256" key="5">
    <source>
        <dbReference type="ARBA" id="ARBA00023236"/>
    </source>
</evidence>
<evidence type="ECO:0000256" key="3">
    <source>
        <dbReference type="ARBA" id="ARBA00023199"/>
    </source>
</evidence>
<keyword evidence="4" id="KW-0234">DNA repair</keyword>
<dbReference type="OrthoDB" id="9808813at2"/>
<dbReference type="EMBL" id="CP006585">
    <property type="protein sequence ID" value="AGW12386.1"/>
    <property type="molecule type" value="Genomic_DNA"/>
</dbReference>
<dbReference type="SUPFAM" id="SSF56672">
    <property type="entry name" value="DNA/RNA polymerases"/>
    <property type="match status" value="1"/>
</dbReference>
<dbReference type="GO" id="GO:0006281">
    <property type="term" value="P:DNA repair"/>
    <property type="evidence" value="ECO:0007669"/>
    <property type="project" value="UniProtKB-KW"/>
</dbReference>
<dbReference type="InterPro" id="IPR036775">
    <property type="entry name" value="DNA_pol_Y-fam_lit_finger_sf"/>
</dbReference>
<dbReference type="GO" id="GO:0009432">
    <property type="term" value="P:SOS response"/>
    <property type="evidence" value="ECO:0007669"/>
    <property type="project" value="UniProtKB-KW"/>
</dbReference>
<accession>T2G8B5</accession>
<dbReference type="GO" id="GO:0042276">
    <property type="term" value="P:error-prone translesion synthesis"/>
    <property type="evidence" value="ECO:0007669"/>
    <property type="project" value="TreeGrafter"/>
</dbReference>
<dbReference type="RefSeq" id="WP_021759017.1">
    <property type="nucleotide sequence ID" value="NC_022444.1"/>
</dbReference>
<sequence>MSHVFCMVNCNNFYVSCERVFNPTLQHVPVVVLSNNDGCVIARSNEAKALGIAMGEPAFLREQFFRKHGVRVFSSNYALYGDMSRRVMQTLAQFCPSMEVYSIDETFLAFENPRPGELTALGRQMRATVRQWTGIPVSIGLAPTKTLAKIANRFAKKHPQYEGVLDLTAMTPAEVESLLDRVEVADIWGVGRKHTRMLKSFGIHTARHLRDAPADWVRKRMTVTGLHTLLELRGRPCIELEDVAPDKKAICASRSFGKSVTTLFELREAVAAYVSRVAEKLRAQQSRAGRLQVYILTNPHKDVPQYSNAMQVALPRPTAHTPELIAAALGLLERLYRPGYVYKKAGVMATQLEPETPRQLSLLDPPEEEDARRMALMTVLDRANAKWGRGTLSYAAAGLDRPWRMRQASKSPRYTTCWGELPVVG</sequence>
<dbReference type="PANTHER" id="PTHR11076:SF34">
    <property type="entry name" value="PROTEIN UMUC"/>
    <property type="match status" value="1"/>
</dbReference>
<name>T2G8B5_MEGG1</name>
<evidence type="ECO:0000259" key="6">
    <source>
        <dbReference type="PROSITE" id="PS50173"/>
    </source>
</evidence>
<dbReference type="eggNOG" id="COG0389">
    <property type="taxonomic scope" value="Bacteria"/>
</dbReference>
<dbReference type="Gene3D" id="1.10.150.20">
    <property type="entry name" value="5' to 3' exonuclease, C-terminal subdomain"/>
    <property type="match status" value="1"/>
</dbReference>
<keyword evidence="3" id="KW-0741">SOS mutagenesis</keyword>
<evidence type="ECO:0000256" key="4">
    <source>
        <dbReference type="ARBA" id="ARBA00023204"/>
    </source>
</evidence>
<dbReference type="Pfam" id="PF13438">
    <property type="entry name" value="DUF4113"/>
    <property type="match status" value="1"/>
</dbReference>
<dbReference type="CDD" id="cd01700">
    <property type="entry name" value="PolY_Pol_V_umuC"/>
    <property type="match status" value="1"/>
</dbReference>
<keyword evidence="2" id="KW-0227">DNA damage</keyword>
<dbReference type="InterPro" id="IPR001126">
    <property type="entry name" value="UmuC"/>
</dbReference>
<dbReference type="InterPro" id="IPR043502">
    <property type="entry name" value="DNA/RNA_pol_sf"/>
</dbReference>
<proteinExistence type="inferred from homology"/>
<gene>
    <name evidence="7" type="ORF">DGI_0475</name>
</gene>
<evidence type="ECO:0000256" key="2">
    <source>
        <dbReference type="ARBA" id="ARBA00022763"/>
    </source>
</evidence>